<proteinExistence type="inferred from homology"/>
<feature type="compositionally biased region" description="Polar residues" evidence="5">
    <location>
        <begin position="136"/>
        <end position="146"/>
    </location>
</feature>
<evidence type="ECO:0000256" key="3">
    <source>
        <dbReference type="ARBA" id="ARBA00023128"/>
    </source>
</evidence>
<comment type="subcellular location">
    <subcellularLocation>
        <location evidence="1">Mitochondrion</location>
    </subcellularLocation>
</comment>
<dbReference type="PROSITE" id="PS51886">
    <property type="entry name" value="TLDC"/>
    <property type="match status" value="1"/>
</dbReference>
<dbReference type="PANTHER" id="PTHR23354:SF62">
    <property type="entry name" value="MUSTARD, ISOFORM V"/>
    <property type="match status" value="1"/>
</dbReference>
<feature type="compositionally biased region" description="Basic and acidic residues" evidence="5">
    <location>
        <begin position="495"/>
        <end position="512"/>
    </location>
</feature>
<feature type="region of interest" description="Disordered" evidence="5">
    <location>
        <begin position="104"/>
        <end position="189"/>
    </location>
</feature>
<organism evidence="7">
    <name type="scientific">Amphora coffeiformis</name>
    <dbReference type="NCBI Taxonomy" id="265554"/>
    <lineage>
        <taxon>Eukaryota</taxon>
        <taxon>Sar</taxon>
        <taxon>Stramenopiles</taxon>
        <taxon>Ochrophyta</taxon>
        <taxon>Bacillariophyta</taxon>
        <taxon>Bacillariophyceae</taxon>
        <taxon>Bacillariophycidae</taxon>
        <taxon>Thalassiophysales</taxon>
        <taxon>Catenulaceae</taxon>
        <taxon>Amphora</taxon>
    </lineage>
</organism>
<feature type="compositionally biased region" description="Acidic residues" evidence="5">
    <location>
        <begin position="169"/>
        <end position="186"/>
    </location>
</feature>
<dbReference type="InterPro" id="IPR006571">
    <property type="entry name" value="TLDc_dom"/>
</dbReference>
<feature type="compositionally biased region" description="Low complexity" evidence="5">
    <location>
        <begin position="104"/>
        <end position="122"/>
    </location>
</feature>
<keyword evidence="3" id="KW-0496">Mitochondrion</keyword>
<evidence type="ECO:0000256" key="5">
    <source>
        <dbReference type="SAM" id="MobiDB-lite"/>
    </source>
</evidence>
<evidence type="ECO:0000313" key="7">
    <source>
        <dbReference type="EMBL" id="CAE0404661.1"/>
    </source>
</evidence>
<dbReference type="GO" id="GO:0005739">
    <property type="term" value="C:mitochondrion"/>
    <property type="evidence" value="ECO:0007669"/>
    <property type="project" value="UniProtKB-SubCell"/>
</dbReference>
<evidence type="ECO:0000256" key="4">
    <source>
        <dbReference type="ARBA" id="ARBA00040604"/>
    </source>
</evidence>
<dbReference type="EMBL" id="HBIM01003186">
    <property type="protein sequence ID" value="CAE0404661.1"/>
    <property type="molecule type" value="Transcribed_RNA"/>
</dbReference>
<sequence>MFSFLRRKESKNTVGEEHRRLVATTSTAVKEEGVEDESLMTMTTNHPKTHIQRRTPSLDTSIERFVLQAILVDTNNDNSNDDNHHALTTVDEDLILLRVVPGIIPSPSSITTTNNNSEGNNGDILTTTPRHERNESNASTEISNLSTGGGTAVRTLRTDGTVLPLSSRDDDDDNDESQEDDDDDDDKQFTTTLTKRPFFNTWNVLRDEYAPDFGFDYKEDEHTRSAVFSNENWDSQPRVFSILGTHVDDTSAQPHVLSPPLMESLLMFVPEALSMENFWLKYSMVRDGASLQTLRHYCRAAPDTILAIETTEGHVLGAFTSHVWKESSTFYGSAPAFLWRMRENRRTPPCHSLFEQAQLESIIDVYNLVLDEDDPNNNGIQLVQLCQPNGFLAIGGGEYQIPHRERIGVKDWVQTGDNYGFGIALLDEDMRRGTTSPCKTFRNKCLVNNMSDGEVFQVANLEVWTFTPCVDVTSAEQMEWRNYYLRQQRQQQKQKQHEGYQDFYRRMGQEED</sequence>
<dbReference type="AlphaFoldDB" id="A0A7S3KZG8"/>
<comment type="similarity">
    <text evidence="2">Belongs to the OXR1 family.</text>
</comment>
<feature type="domain" description="TLDc" evidence="6">
    <location>
        <begin position="255"/>
        <end position="467"/>
    </location>
</feature>
<dbReference type="Pfam" id="PF07534">
    <property type="entry name" value="TLD"/>
    <property type="match status" value="1"/>
</dbReference>
<gene>
    <name evidence="7" type="ORF">ACOF00016_LOCUS2766</name>
</gene>
<feature type="region of interest" description="Disordered" evidence="5">
    <location>
        <begin position="491"/>
        <end position="512"/>
    </location>
</feature>
<evidence type="ECO:0000259" key="6">
    <source>
        <dbReference type="PROSITE" id="PS51886"/>
    </source>
</evidence>
<dbReference type="SMART" id="SM00584">
    <property type="entry name" value="TLDc"/>
    <property type="match status" value="1"/>
</dbReference>
<reference evidence="7" key="1">
    <citation type="submission" date="2021-01" db="EMBL/GenBank/DDBJ databases">
        <authorList>
            <person name="Corre E."/>
            <person name="Pelletier E."/>
            <person name="Niang G."/>
            <person name="Scheremetjew M."/>
            <person name="Finn R."/>
            <person name="Kale V."/>
            <person name="Holt S."/>
            <person name="Cochrane G."/>
            <person name="Meng A."/>
            <person name="Brown T."/>
            <person name="Cohen L."/>
        </authorList>
    </citation>
    <scope>NUCLEOTIDE SEQUENCE</scope>
    <source>
        <strain evidence="7">CCMP127</strain>
    </source>
</reference>
<accession>A0A7S3KZG8</accession>
<evidence type="ECO:0000256" key="1">
    <source>
        <dbReference type="ARBA" id="ARBA00004173"/>
    </source>
</evidence>
<name>A0A7S3KZG8_9STRA</name>
<dbReference type="PANTHER" id="PTHR23354">
    <property type="entry name" value="NUCLEOLAR PROTEIN 7/ESTROGEN RECEPTOR COACTIVATOR-RELATED"/>
    <property type="match status" value="1"/>
</dbReference>
<protein>
    <recommendedName>
        <fullName evidence="4">Oxidation resistance protein 1</fullName>
    </recommendedName>
</protein>
<evidence type="ECO:0000256" key="2">
    <source>
        <dbReference type="ARBA" id="ARBA00009540"/>
    </source>
</evidence>